<evidence type="ECO:0000256" key="1">
    <source>
        <dbReference type="ARBA" id="ARBA00022734"/>
    </source>
</evidence>
<dbReference type="SMART" id="SM00034">
    <property type="entry name" value="CLECT"/>
    <property type="match status" value="1"/>
</dbReference>
<keyword evidence="2" id="KW-0472">Membrane</keyword>
<dbReference type="InParanoid" id="A0A672HEZ2"/>
<evidence type="ECO:0000313" key="4">
    <source>
        <dbReference type="Ensembl" id="ENSSFAP00005027515.1"/>
    </source>
</evidence>
<organism evidence="4 5">
    <name type="scientific">Salarias fasciatus</name>
    <name type="common">Jewelled blenny</name>
    <name type="synonym">Blennius fasciatus</name>
    <dbReference type="NCBI Taxonomy" id="181472"/>
    <lineage>
        <taxon>Eukaryota</taxon>
        <taxon>Metazoa</taxon>
        <taxon>Chordata</taxon>
        <taxon>Craniata</taxon>
        <taxon>Vertebrata</taxon>
        <taxon>Euteleostomi</taxon>
        <taxon>Actinopterygii</taxon>
        <taxon>Neopterygii</taxon>
        <taxon>Teleostei</taxon>
        <taxon>Neoteleostei</taxon>
        <taxon>Acanthomorphata</taxon>
        <taxon>Ovalentaria</taxon>
        <taxon>Blenniimorphae</taxon>
        <taxon>Blenniiformes</taxon>
        <taxon>Blennioidei</taxon>
        <taxon>Blenniidae</taxon>
        <taxon>Salariinae</taxon>
        <taxon>Salarias</taxon>
    </lineage>
</organism>
<dbReference type="Ensembl" id="ENSSFAT00005028563.1">
    <property type="protein sequence ID" value="ENSSFAP00005027515.1"/>
    <property type="gene ID" value="ENSSFAG00005014049.1"/>
</dbReference>
<evidence type="ECO:0000259" key="3">
    <source>
        <dbReference type="PROSITE" id="PS50041"/>
    </source>
</evidence>
<dbReference type="CDD" id="cd03590">
    <property type="entry name" value="CLECT_DC-SIGN_like"/>
    <property type="match status" value="1"/>
</dbReference>
<protein>
    <recommendedName>
        <fullName evidence="3">C-type lectin domain-containing protein</fullName>
    </recommendedName>
</protein>
<reference evidence="4" key="3">
    <citation type="submission" date="2025-09" db="UniProtKB">
        <authorList>
            <consortium name="Ensembl"/>
        </authorList>
    </citation>
    <scope>IDENTIFICATION</scope>
</reference>
<keyword evidence="5" id="KW-1185">Reference proteome</keyword>
<dbReference type="PANTHER" id="PTHR22803">
    <property type="entry name" value="MANNOSE, PHOSPHOLIPASE, LECTIN RECEPTOR RELATED"/>
    <property type="match status" value="1"/>
</dbReference>
<feature type="domain" description="C-type lectin" evidence="3">
    <location>
        <begin position="98"/>
        <end position="230"/>
    </location>
</feature>
<feature type="transmembrane region" description="Helical" evidence="2">
    <location>
        <begin position="42"/>
        <end position="60"/>
    </location>
</feature>
<dbReference type="InterPro" id="IPR016186">
    <property type="entry name" value="C-type_lectin-like/link_sf"/>
</dbReference>
<keyword evidence="2" id="KW-0812">Transmembrane</keyword>
<dbReference type="SUPFAM" id="SSF56436">
    <property type="entry name" value="C-type lectin-like"/>
    <property type="match status" value="1"/>
</dbReference>
<dbReference type="PROSITE" id="PS50041">
    <property type="entry name" value="C_TYPE_LECTIN_2"/>
    <property type="match status" value="1"/>
</dbReference>
<dbReference type="InterPro" id="IPR016187">
    <property type="entry name" value="CTDL_fold"/>
</dbReference>
<dbReference type="InterPro" id="IPR050111">
    <property type="entry name" value="C-type_lectin/snaclec_domain"/>
</dbReference>
<keyword evidence="2" id="KW-1133">Transmembrane helix</keyword>
<reference evidence="4" key="1">
    <citation type="submission" date="2019-06" db="EMBL/GenBank/DDBJ databases">
        <authorList>
            <consortium name="Wellcome Sanger Institute Data Sharing"/>
        </authorList>
    </citation>
    <scope>NUCLEOTIDE SEQUENCE [LARGE SCALE GENOMIC DNA]</scope>
</reference>
<dbReference type="Gene3D" id="3.10.100.10">
    <property type="entry name" value="Mannose-Binding Protein A, subunit A"/>
    <property type="match status" value="1"/>
</dbReference>
<accession>A0A672HEZ2</accession>
<reference evidence="4" key="2">
    <citation type="submission" date="2025-08" db="UniProtKB">
        <authorList>
            <consortium name="Ensembl"/>
        </authorList>
    </citation>
    <scope>IDENTIFICATION</scope>
</reference>
<keyword evidence="1" id="KW-0430">Lectin</keyword>
<dbReference type="InterPro" id="IPR001304">
    <property type="entry name" value="C-type_lectin-like"/>
</dbReference>
<dbReference type="Proteomes" id="UP000472267">
    <property type="component" value="Chromosome 22"/>
</dbReference>
<evidence type="ECO:0000256" key="2">
    <source>
        <dbReference type="SAM" id="Phobius"/>
    </source>
</evidence>
<dbReference type="AlphaFoldDB" id="A0A672HEZ2"/>
<evidence type="ECO:0000313" key="5">
    <source>
        <dbReference type="Proteomes" id="UP000472267"/>
    </source>
</evidence>
<dbReference type="OMA" id="CENNTAH"/>
<proteinExistence type="predicted"/>
<dbReference type="InterPro" id="IPR033989">
    <property type="entry name" value="CD209-like_CTLD"/>
</dbReference>
<dbReference type="GO" id="GO:0030246">
    <property type="term" value="F:carbohydrate binding"/>
    <property type="evidence" value="ECO:0007669"/>
    <property type="project" value="UniProtKB-KW"/>
</dbReference>
<dbReference type="FunCoup" id="A0A672HEZ2">
    <property type="interactions" value="15"/>
</dbReference>
<name>A0A672HEZ2_SALFA</name>
<dbReference type="Pfam" id="PF00059">
    <property type="entry name" value="Lectin_C"/>
    <property type="match status" value="1"/>
</dbReference>
<sequence length="246" mass="27630">MVLCQIFKALSYMPLTFLSICTAGSHQEAPTSGGSKVTAERVVLLVIIALLIAAICGLTVTREFVSSSGEINNNLYSCSTHQIQNQACTRCEDGWEQNGGKCYYFSNEKLNWNKSRTWCENNTAHLVKIDSRDEQTFLEVTLRYKMDEDEDKFWIGLTDSEEEKIWRWADGSPLNESLIFWLGTEPDNWIDNGAQPEGEDCVRMGEKGGAADLKCWFDKSCKTPQKFICEKAGTDGASQTVCMARN</sequence>